<evidence type="ECO:0000313" key="3">
    <source>
        <dbReference type="Proteomes" id="UP000018727"/>
    </source>
</evidence>
<dbReference type="GO" id="GO:0008233">
    <property type="term" value="F:peptidase activity"/>
    <property type="evidence" value="ECO:0007669"/>
    <property type="project" value="InterPro"/>
</dbReference>
<organism evidence="2 3">
    <name type="scientific">Prevotella nigrescens CC14M</name>
    <dbReference type="NCBI Taxonomy" id="1073366"/>
    <lineage>
        <taxon>Bacteria</taxon>
        <taxon>Pseudomonadati</taxon>
        <taxon>Bacteroidota</taxon>
        <taxon>Bacteroidia</taxon>
        <taxon>Bacteroidales</taxon>
        <taxon>Prevotellaceae</taxon>
        <taxon>Prevotella</taxon>
    </lineage>
</organism>
<dbReference type="OrthoDB" id="9760358at2"/>
<dbReference type="Pfam" id="PF03412">
    <property type="entry name" value="Peptidase_C39"/>
    <property type="match status" value="1"/>
</dbReference>
<feature type="domain" description="Peptidase C39" evidence="1">
    <location>
        <begin position="9"/>
        <end position="129"/>
    </location>
</feature>
<sequence>MSSFPLIRQHDSMECGIACLAMVCKFFRIEYSIEYLSRICFATTEGVSLLGINETALQLGLRTISGRITINKLWETHYPCILHWNQNHFVVLYKVKKGKTFYIADPAKGLVKYNLEEFKKHWVSTQSDGEEKGIAMFLEPTPAFYEKKMDEEPKEERSFKFLFGYIKQYRKYFGQIVLGCSWEVFCNSFFEIGRPTERWT</sequence>
<dbReference type="Proteomes" id="UP000018727">
    <property type="component" value="Unassembled WGS sequence"/>
</dbReference>
<protein>
    <recommendedName>
        <fullName evidence="1">Peptidase C39 domain-containing protein</fullName>
    </recommendedName>
</protein>
<dbReference type="PATRIC" id="fig|1073366.3.peg.1554"/>
<dbReference type="RefSeq" id="WP_023925786.1">
    <property type="nucleotide sequence ID" value="NZ_KI669451.1"/>
</dbReference>
<dbReference type="MEROPS" id="C39.001"/>
<dbReference type="EMBL" id="AZJH01000021">
    <property type="protein sequence ID" value="ETD28590.1"/>
    <property type="molecule type" value="Genomic_DNA"/>
</dbReference>
<comment type="caution">
    <text evidence="2">The sequence shown here is derived from an EMBL/GenBank/DDBJ whole genome shotgun (WGS) entry which is preliminary data.</text>
</comment>
<evidence type="ECO:0000313" key="2">
    <source>
        <dbReference type="EMBL" id="ETD28590.1"/>
    </source>
</evidence>
<dbReference type="CDD" id="cd02418">
    <property type="entry name" value="Peptidase_C39B"/>
    <property type="match status" value="1"/>
</dbReference>
<dbReference type="GO" id="GO:0016020">
    <property type="term" value="C:membrane"/>
    <property type="evidence" value="ECO:0007669"/>
    <property type="project" value="InterPro"/>
</dbReference>
<dbReference type="PROSITE" id="PS50990">
    <property type="entry name" value="PEPTIDASE_C39"/>
    <property type="match status" value="1"/>
</dbReference>
<name>V8CNJ6_9BACT</name>
<evidence type="ECO:0000259" key="1">
    <source>
        <dbReference type="PROSITE" id="PS50990"/>
    </source>
</evidence>
<dbReference type="AlphaFoldDB" id="V8CNJ6"/>
<dbReference type="GO" id="GO:0005524">
    <property type="term" value="F:ATP binding"/>
    <property type="evidence" value="ECO:0007669"/>
    <property type="project" value="InterPro"/>
</dbReference>
<proteinExistence type="predicted"/>
<reference evidence="2 3" key="1">
    <citation type="submission" date="2013-10" db="EMBL/GenBank/DDBJ databases">
        <title>The Genome Sequence of Prevotella nigrescens CC14M.</title>
        <authorList>
            <consortium name="The Broad Institute Genomics Platform"/>
            <person name="Earl A."/>
            <person name="Allen-Vercoe E."/>
            <person name="Daigneault M."/>
            <person name="Young S.K."/>
            <person name="Zeng Q."/>
            <person name="Gargeya S."/>
            <person name="Fitzgerald M."/>
            <person name="Abouelleil A."/>
            <person name="Alvarado L."/>
            <person name="Chapman S.B."/>
            <person name="Gainer-Dewar J."/>
            <person name="Goldberg J."/>
            <person name="Griggs A."/>
            <person name="Gujja S."/>
            <person name="Hansen M."/>
            <person name="Howarth C."/>
            <person name="Imamovic A."/>
            <person name="Ireland A."/>
            <person name="Larimer J."/>
            <person name="McCowan C."/>
            <person name="Murphy C."/>
            <person name="Pearson M."/>
            <person name="Poon T.W."/>
            <person name="Priest M."/>
            <person name="Roberts A."/>
            <person name="Saif S."/>
            <person name="Shea T."/>
            <person name="Sykes S."/>
            <person name="Wortman J."/>
            <person name="Nusbaum C."/>
            <person name="Birren B."/>
        </authorList>
    </citation>
    <scope>NUCLEOTIDE SEQUENCE [LARGE SCALE GENOMIC DNA]</scope>
    <source>
        <strain evidence="2 3">CC14M</strain>
    </source>
</reference>
<gene>
    <name evidence="2" type="ORF">HMPREF1173_01499</name>
</gene>
<dbReference type="GO" id="GO:0006508">
    <property type="term" value="P:proteolysis"/>
    <property type="evidence" value="ECO:0007669"/>
    <property type="project" value="InterPro"/>
</dbReference>
<keyword evidence="3" id="KW-1185">Reference proteome</keyword>
<accession>V8CNJ6</accession>
<dbReference type="InterPro" id="IPR005074">
    <property type="entry name" value="Peptidase_C39"/>
</dbReference>
<dbReference type="HOGENOM" id="CLU_000604_37_2_10"/>
<dbReference type="Gene3D" id="3.90.70.10">
    <property type="entry name" value="Cysteine proteinases"/>
    <property type="match status" value="1"/>
</dbReference>